<evidence type="ECO:0000256" key="5">
    <source>
        <dbReference type="ARBA" id="ARBA00023136"/>
    </source>
</evidence>
<protein>
    <submittedName>
        <fullName evidence="7">Energy-coupling factor transporter transmembrane protein EcfT</fullName>
    </submittedName>
</protein>
<evidence type="ECO:0000256" key="6">
    <source>
        <dbReference type="SAM" id="Phobius"/>
    </source>
</evidence>
<dbReference type="InterPro" id="IPR003339">
    <property type="entry name" value="ABC/ECF_trnsptr_transmembrane"/>
</dbReference>
<keyword evidence="2" id="KW-1003">Cell membrane</keyword>
<proteinExistence type="predicted"/>
<accession>A0A369LRU7</accession>
<feature type="transmembrane region" description="Helical" evidence="6">
    <location>
        <begin position="214"/>
        <end position="240"/>
    </location>
</feature>
<evidence type="ECO:0000313" key="7">
    <source>
        <dbReference type="EMBL" id="RDB61872.1"/>
    </source>
</evidence>
<feature type="transmembrane region" description="Helical" evidence="6">
    <location>
        <begin position="21"/>
        <end position="42"/>
    </location>
</feature>
<feature type="transmembrane region" description="Helical" evidence="6">
    <location>
        <begin position="48"/>
        <end position="68"/>
    </location>
</feature>
<dbReference type="RefSeq" id="WP_015539313.1">
    <property type="nucleotide sequence ID" value="NZ_CABMMS010000011.1"/>
</dbReference>
<dbReference type="GO" id="GO:0005886">
    <property type="term" value="C:plasma membrane"/>
    <property type="evidence" value="ECO:0007669"/>
    <property type="project" value="UniProtKB-ARBA"/>
</dbReference>
<comment type="subcellular location">
    <subcellularLocation>
        <location evidence="1">Membrane</location>
        <topology evidence="1">Multi-pass membrane protein</topology>
    </subcellularLocation>
</comment>
<evidence type="ECO:0000256" key="2">
    <source>
        <dbReference type="ARBA" id="ARBA00022475"/>
    </source>
</evidence>
<dbReference type="OrthoDB" id="3251998at2"/>
<keyword evidence="8" id="KW-1185">Reference proteome</keyword>
<dbReference type="PANTHER" id="PTHR34857">
    <property type="entry name" value="SLL0384 PROTEIN"/>
    <property type="match status" value="1"/>
</dbReference>
<evidence type="ECO:0000256" key="3">
    <source>
        <dbReference type="ARBA" id="ARBA00022692"/>
    </source>
</evidence>
<dbReference type="Proteomes" id="UP000254000">
    <property type="component" value="Unassembled WGS sequence"/>
</dbReference>
<dbReference type="AlphaFoldDB" id="A0A369LRU7"/>
<evidence type="ECO:0000256" key="4">
    <source>
        <dbReference type="ARBA" id="ARBA00022989"/>
    </source>
</evidence>
<keyword evidence="4 6" id="KW-1133">Transmembrane helix</keyword>
<reference evidence="7 8" key="1">
    <citation type="journal article" date="2018" name="Elife">
        <title>Discovery and characterization of a prevalent human gut bacterial enzyme sufficient for the inactivation of a family of plant toxins.</title>
        <authorList>
            <person name="Koppel N."/>
            <person name="Bisanz J.E."/>
            <person name="Pandelia M.E."/>
            <person name="Turnbaugh P.J."/>
            <person name="Balskus E.P."/>
        </authorList>
    </citation>
    <scope>NUCLEOTIDE SEQUENCE [LARGE SCALE GENOMIC DNA]</scope>
    <source>
        <strain evidence="7 8">3C</strain>
    </source>
</reference>
<gene>
    <name evidence="7" type="ORF">C1877_14245</name>
</gene>
<feature type="transmembrane region" description="Helical" evidence="6">
    <location>
        <begin position="75"/>
        <end position="97"/>
    </location>
</feature>
<dbReference type="InterPro" id="IPR051611">
    <property type="entry name" value="ECF_transporter_component"/>
</dbReference>
<keyword evidence="5 6" id="KW-0472">Membrane</keyword>
<dbReference type="GeneID" id="78360854"/>
<keyword evidence="3 6" id="KW-0812">Transmembrane</keyword>
<dbReference type="PANTHER" id="PTHR34857:SF2">
    <property type="entry name" value="SLL0384 PROTEIN"/>
    <property type="match status" value="1"/>
</dbReference>
<dbReference type="EMBL" id="PPTS01000011">
    <property type="protein sequence ID" value="RDB61872.1"/>
    <property type="molecule type" value="Genomic_DNA"/>
</dbReference>
<dbReference type="CDD" id="cd16914">
    <property type="entry name" value="EcfT"/>
    <property type="match status" value="1"/>
</dbReference>
<organism evidence="7 8">
    <name type="scientific">Gordonibacter pamelaeae</name>
    <dbReference type="NCBI Taxonomy" id="471189"/>
    <lineage>
        <taxon>Bacteria</taxon>
        <taxon>Bacillati</taxon>
        <taxon>Actinomycetota</taxon>
        <taxon>Coriobacteriia</taxon>
        <taxon>Eggerthellales</taxon>
        <taxon>Eggerthellaceae</taxon>
        <taxon>Gordonibacter</taxon>
    </lineage>
</organism>
<evidence type="ECO:0000256" key="1">
    <source>
        <dbReference type="ARBA" id="ARBA00004141"/>
    </source>
</evidence>
<feature type="transmembrane region" description="Helical" evidence="6">
    <location>
        <begin position="103"/>
        <end position="124"/>
    </location>
</feature>
<sequence length="245" mass="25257">MEFLQSGAGERTVRLDPRTKIVLLFAVSTVLLLGGNGPAMFAVRTAMLLFPFALLAVSGRVRAAALMLAAYLGTYALAVFAVPVLTGVANAVVMASATVVSRFVPTLALAYFVFATTTVSEFMAAMARIRMPDWITIPLSVLFRFFPTLGEEARAIGAAMRMRGISPLRNGTAFLECALVPLMSCAVSIGEDLSAAALARGLGGPAKRTNVCSIGFGVADVAALAVSIAATAALAASLVLPGAIA</sequence>
<dbReference type="Pfam" id="PF02361">
    <property type="entry name" value="CbiQ"/>
    <property type="match status" value="1"/>
</dbReference>
<name>A0A369LRU7_9ACTN</name>
<comment type="caution">
    <text evidence="7">The sequence shown here is derived from an EMBL/GenBank/DDBJ whole genome shotgun (WGS) entry which is preliminary data.</text>
</comment>
<evidence type="ECO:0000313" key="8">
    <source>
        <dbReference type="Proteomes" id="UP000254000"/>
    </source>
</evidence>